<keyword evidence="3" id="KW-1185">Reference proteome</keyword>
<evidence type="ECO:0000313" key="3">
    <source>
        <dbReference type="Proteomes" id="UP000194420"/>
    </source>
</evidence>
<feature type="transmembrane region" description="Helical" evidence="1">
    <location>
        <begin position="73"/>
        <end position="91"/>
    </location>
</feature>
<dbReference type="OrthoDB" id="119964at2"/>
<feature type="transmembrane region" description="Helical" evidence="1">
    <location>
        <begin position="12"/>
        <end position="30"/>
    </location>
</feature>
<dbReference type="Proteomes" id="UP000194420">
    <property type="component" value="Unassembled WGS sequence"/>
</dbReference>
<keyword evidence="1" id="KW-1133">Transmembrane helix</keyword>
<name>A0A1Y6F2X9_9SPHN</name>
<feature type="transmembrane region" description="Helical" evidence="1">
    <location>
        <begin position="42"/>
        <end position="61"/>
    </location>
</feature>
<evidence type="ECO:0000256" key="1">
    <source>
        <dbReference type="SAM" id="Phobius"/>
    </source>
</evidence>
<evidence type="ECO:0000313" key="2">
    <source>
        <dbReference type="EMBL" id="SMQ68846.1"/>
    </source>
</evidence>
<feature type="transmembrane region" description="Helical" evidence="1">
    <location>
        <begin position="139"/>
        <end position="160"/>
    </location>
</feature>
<keyword evidence="1" id="KW-0472">Membrane</keyword>
<organism evidence="2 3">
    <name type="scientific">Altererythrobacter xiamenensis</name>
    <dbReference type="NCBI Taxonomy" id="1316679"/>
    <lineage>
        <taxon>Bacteria</taxon>
        <taxon>Pseudomonadati</taxon>
        <taxon>Pseudomonadota</taxon>
        <taxon>Alphaproteobacteria</taxon>
        <taxon>Sphingomonadales</taxon>
        <taxon>Erythrobacteraceae</taxon>
        <taxon>Altererythrobacter</taxon>
    </lineage>
</organism>
<protein>
    <submittedName>
        <fullName evidence="2">Uncharacterized protein</fullName>
    </submittedName>
</protein>
<reference evidence="3" key="1">
    <citation type="submission" date="2017-04" db="EMBL/GenBank/DDBJ databases">
        <authorList>
            <person name="Varghese N."/>
            <person name="Submissions S."/>
        </authorList>
    </citation>
    <scope>NUCLEOTIDE SEQUENCE [LARGE SCALE GENOMIC DNA]</scope>
</reference>
<proteinExistence type="predicted"/>
<sequence length="200" mass="21944">MSSKTATATPKPCLGAAISSVLSGLGLLFLFKSDAINATTAYILATIPIGLMAFAFVKGLSLTRDNSRASHRYLVRMALTMAFYLITLFLAEHFIEDRGVVGWLAAFLAFLPGLSFAGIIWIFGGLIVEEQDEFFRMLYVRQGLIATGISFTLAAVWGFLETYNIVEPVAAFWWPTIWCFGIGIGAISNKLKYGTYGEIR</sequence>
<dbReference type="AlphaFoldDB" id="A0A1Y6F2X9"/>
<feature type="transmembrane region" description="Helical" evidence="1">
    <location>
        <begin position="172"/>
        <end position="191"/>
    </location>
</feature>
<dbReference type="RefSeq" id="WP_086437086.1">
    <property type="nucleotide sequence ID" value="NZ_FXWG01000002.1"/>
</dbReference>
<keyword evidence="1" id="KW-0812">Transmembrane</keyword>
<feature type="transmembrane region" description="Helical" evidence="1">
    <location>
        <begin position="103"/>
        <end position="127"/>
    </location>
</feature>
<gene>
    <name evidence="2" type="ORF">SAMN06297468_1123</name>
</gene>
<dbReference type="EMBL" id="FXWG01000002">
    <property type="protein sequence ID" value="SMQ68846.1"/>
    <property type="molecule type" value="Genomic_DNA"/>
</dbReference>
<accession>A0A1Y6F2X9</accession>